<evidence type="ECO:0000313" key="1">
    <source>
        <dbReference type="EMBL" id="CAI3984001.1"/>
    </source>
</evidence>
<sequence length="179" mass="19966">MITLQVSLAAWDILQDGWLRMKALERVDALETWVSIHAEDATDALPLLDDCIPYSLIEFGGFVTAQMRFSLPLRGLKCSYKNVNFVLWNHRQDHIDTSGENCDGETTTDDEGLSTADAVNLLDAMRREQNATAANERWNDSSQIQRAIMVIMVLLDASSGAWPFGMTMEVAKIIGNLSQ</sequence>
<organism evidence="1">
    <name type="scientific">Cladocopium goreaui</name>
    <dbReference type="NCBI Taxonomy" id="2562237"/>
    <lineage>
        <taxon>Eukaryota</taxon>
        <taxon>Sar</taxon>
        <taxon>Alveolata</taxon>
        <taxon>Dinophyceae</taxon>
        <taxon>Suessiales</taxon>
        <taxon>Symbiodiniaceae</taxon>
        <taxon>Cladocopium</taxon>
    </lineage>
</organism>
<dbReference type="AlphaFoldDB" id="A0A9P1C2T6"/>
<reference evidence="1" key="1">
    <citation type="submission" date="2022-10" db="EMBL/GenBank/DDBJ databases">
        <authorList>
            <person name="Chen Y."/>
            <person name="Dougan E. K."/>
            <person name="Chan C."/>
            <person name="Rhodes N."/>
            <person name="Thang M."/>
        </authorList>
    </citation>
    <scope>NUCLEOTIDE SEQUENCE</scope>
</reference>
<name>A0A9P1C2T6_9DINO</name>
<evidence type="ECO:0000313" key="2">
    <source>
        <dbReference type="EMBL" id="CAL4771313.1"/>
    </source>
</evidence>
<keyword evidence="3" id="KW-1185">Reference proteome</keyword>
<dbReference type="EMBL" id="CAMXCT010000852">
    <property type="protein sequence ID" value="CAI3984001.1"/>
    <property type="molecule type" value="Genomic_DNA"/>
</dbReference>
<evidence type="ECO:0000313" key="3">
    <source>
        <dbReference type="Proteomes" id="UP001152797"/>
    </source>
</evidence>
<dbReference type="Proteomes" id="UP001152797">
    <property type="component" value="Unassembled WGS sequence"/>
</dbReference>
<proteinExistence type="predicted"/>
<gene>
    <name evidence="1" type="ORF">C1SCF055_LOCUS11558</name>
</gene>
<reference evidence="2 3" key="2">
    <citation type="submission" date="2024-05" db="EMBL/GenBank/DDBJ databases">
        <authorList>
            <person name="Chen Y."/>
            <person name="Shah S."/>
            <person name="Dougan E. K."/>
            <person name="Thang M."/>
            <person name="Chan C."/>
        </authorList>
    </citation>
    <scope>NUCLEOTIDE SEQUENCE [LARGE SCALE GENOMIC DNA]</scope>
</reference>
<accession>A0A9P1C2T6</accession>
<dbReference type="EMBL" id="CAMXCT020000852">
    <property type="protein sequence ID" value="CAL1137376.1"/>
    <property type="molecule type" value="Genomic_DNA"/>
</dbReference>
<protein>
    <submittedName>
        <fullName evidence="1">Uncharacterized protein</fullName>
    </submittedName>
</protein>
<comment type="caution">
    <text evidence="1">The sequence shown here is derived from an EMBL/GenBank/DDBJ whole genome shotgun (WGS) entry which is preliminary data.</text>
</comment>
<dbReference type="EMBL" id="CAMXCT030000852">
    <property type="protein sequence ID" value="CAL4771313.1"/>
    <property type="molecule type" value="Genomic_DNA"/>
</dbReference>